<dbReference type="InterPro" id="IPR002076">
    <property type="entry name" value="ELO_fam"/>
</dbReference>
<keyword evidence="9 10" id="KW-0275">Fatty acid biosynthesis</keyword>
<keyword evidence="7 10" id="KW-0443">Lipid metabolism</keyword>
<comment type="catalytic activity">
    <reaction evidence="10">
        <text>a very-long-chain acyl-CoA + malonyl-CoA + H(+) = a very-long-chain 3-oxoacyl-CoA + CO2 + CoA</text>
        <dbReference type="Rhea" id="RHEA:32727"/>
        <dbReference type="ChEBI" id="CHEBI:15378"/>
        <dbReference type="ChEBI" id="CHEBI:16526"/>
        <dbReference type="ChEBI" id="CHEBI:57287"/>
        <dbReference type="ChEBI" id="CHEBI:57384"/>
        <dbReference type="ChEBI" id="CHEBI:90725"/>
        <dbReference type="ChEBI" id="CHEBI:90736"/>
        <dbReference type="EC" id="2.3.1.199"/>
    </reaction>
</comment>
<comment type="similarity">
    <text evidence="10">Belongs to the ELO family.</text>
</comment>
<evidence type="ECO:0000256" key="3">
    <source>
        <dbReference type="ARBA" id="ARBA00022679"/>
    </source>
</evidence>
<protein>
    <recommendedName>
        <fullName evidence="10">Elongation of very long chain fatty acids protein</fullName>
        <ecNumber evidence="10">2.3.1.199</ecNumber>
    </recommendedName>
    <alternativeName>
        <fullName evidence="10">Very-long-chain 3-oxoacyl-CoA synthase</fullName>
    </alternativeName>
</protein>
<evidence type="ECO:0000256" key="2">
    <source>
        <dbReference type="ARBA" id="ARBA00022516"/>
    </source>
</evidence>
<keyword evidence="2 10" id="KW-0444">Lipid biosynthesis</keyword>
<comment type="caution">
    <text evidence="10">Lacks conserved residue(s) required for the propagation of feature annotation.</text>
</comment>
<accession>A0ABD1KEF3</accession>
<evidence type="ECO:0000256" key="10">
    <source>
        <dbReference type="RuleBase" id="RU361115"/>
    </source>
</evidence>
<dbReference type="EC" id="2.3.1.199" evidence="10"/>
<dbReference type="AlphaFoldDB" id="A0ABD1KEF3"/>
<evidence type="ECO:0000256" key="1">
    <source>
        <dbReference type="ARBA" id="ARBA00004141"/>
    </source>
</evidence>
<evidence type="ECO:0000313" key="11">
    <source>
        <dbReference type="EMBL" id="KAL2097574.1"/>
    </source>
</evidence>
<keyword evidence="3 10" id="KW-0808">Transferase</keyword>
<evidence type="ECO:0000256" key="7">
    <source>
        <dbReference type="ARBA" id="ARBA00023098"/>
    </source>
</evidence>
<reference evidence="11 12" key="1">
    <citation type="submission" date="2024-09" db="EMBL/GenBank/DDBJ databases">
        <title>A chromosome-level genome assembly of Gray's grenadier anchovy, Coilia grayii.</title>
        <authorList>
            <person name="Fu Z."/>
        </authorList>
    </citation>
    <scope>NUCLEOTIDE SEQUENCE [LARGE SCALE GENOMIC DNA]</scope>
    <source>
        <strain evidence="11">G4</strain>
        <tissue evidence="11">Muscle</tissue>
    </source>
</reference>
<organism evidence="11 12">
    <name type="scientific">Coilia grayii</name>
    <name type="common">Gray's grenadier anchovy</name>
    <dbReference type="NCBI Taxonomy" id="363190"/>
    <lineage>
        <taxon>Eukaryota</taxon>
        <taxon>Metazoa</taxon>
        <taxon>Chordata</taxon>
        <taxon>Craniata</taxon>
        <taxon>Vertebrata</taxon>
        <taxon>Euteleostomi</taxon>
        <taxon>Actinopterygii</taxon>
        <taxon>Neopterygii</taxon>
        <taxon>Teleostei</taxon>
        <taxon>Clupei</taxon>
        <taxon>Clupeiformes</taxon>
        <taxon>Clupeoidei</taxon>
        <taxon>Engraulidae</taxon>
        <taxon>Coilinae</taxon>
        <taxon>Coilia</taxon>
    </lineage>
</organism>
<dbReference type="PANTHER" id="PTHR11157:SF145">
    <property type="entry name" value="ELONGATION OF VERY LONG CHAIN FATTY ACIDS PROTEIN"/>
    <property type="match status" value="1"/>
</dbReference>
<dbReference type="GO" id="GO:0009922">
    <property type="term" value="F:fatty acid elongase activity"/>
    <property type="evidence" value="ECO:0007669"/>
    <property type="project" value="UniProtKB-EC"/>
</dbReference>
<feature type="transmembrane region" description="Helical" evidence="10">
    <location>
        <begin position="25"/>
        <end position="43"/>
    </location>
</feature>
<keyword evidence="8 10" id="KW-0472">Membrane</keyword>
<sequence>MVMYLYYGLVALGPHMQRWRWWKRYLTSLQLLQFCIVTVHTTYNLFADCNFPDSMNVVVVAYSLSLIALFSNFYYQSYLPKQMKRA</sequence>
<dbReference type="GO" id="GO:0016020">
    <property type="term" value="C:membrane"/>
    <property type="evidence" value="ECO:0007669"/>
    <property type="project" value="UniProtKB-SubCell"/>
</dbReference>
<evidence type="ECO:0000256" key="5">
    <source>
        <dbReference type="ARBA" id="ARBA00022832"/>
    </source>
</evidence>
<feature type="transmembrane region" description="Helical" evidence="10">
    <location>
        <begin position="55"/>
        <end position="75"/>
    </location>
</feature>
<keyword evidence="4 10" id="KW-0812">Transmembrane</keyword>
<gene>
    <name evidence="11" type="ORF">ACEWY4_006781</name>
</gene>
<dbReference type="Proteomes" id="UP001591681">
    <property type="component" value="Unassembled WGS sequence"/>
</dbReference>
<evidence type="ECO:0000313" key="12">
    <source>
        <dbReference type="Proteomes" id="UP001591681"/>
    </source>
</evidence>
<dbReference type="PANTHER" id="PTHR11157">
    <property type="entry name" value="FATTY ACID ACYL TRANSFERASE-RELATED"/>
    <property type="match status" value="1"/>
</dbReference>
<proteinExistence type="inferred from homology"/>
<dbReference type="EMBL" id="JBHFQA010000006">
    <property type="protein sequence ID" value="KAL2097574.1"/>
    <property type="molecule type" value="Genomic_DNA"/>
</dbReference>
<dbReference type="Pfam" id="PF01151">
    <property type="entry name" value="ELO"/>
    <property type="match status" value="1"/>
</dbReference>
<evidence type="ECO:0000256" key="9">
    <source>
        <dbReference type="ARBA" id="ARBA00023160"/>
    </source>
</evidence>
<dbReference type="GO" id="GO:0006633">
    <property type="term" value="P:fatty acid biosynthetic process"/>
    <property type="evidence" value="ECO:0007669"/>
    <property type="project" value="UniProtKB-KW"/>
</dbReference>
<keyword evidence="6 10" id="KW-1133">Transmembrane helix</keyword>
<keyword evidence="12" id="KW-1185">Reference proteome</keyword>
<comment type="subcellular location">
    <subcellularLocation>
        <location evidence="1">Membrane</location>
        <topology evidence="1">Multi-pass membrane protein</topology>
    </subcellularLocation>
</comment>
<keyword evidence="5 10" id="KW-0276">Fatty acid metabolism</keyword>
<evidence type="ECO:0000256" key="4">
    <source>
        <dbReference type="ARBA" id="ARBA00022692"/>
    </source>
</evidence>
<evidence type="ECO:0000256" key="6">
    <source>
        <dbReference type="ARBA" id="ARBA00022989"/>
    </source>
</evidence>
<name>A0ABD1KEF3_9TELE</name>
<comment type="caution">
    <text evidence="11">The sequence shown here is derived from an EMBL/GenBank/DDBJ whole genome shotgun (WGS) entry which is preliminary data.</text>
</comment>
<evidence type="ECO:0000256" key="8">
    <source>
        <dbReference type="ARBA" id="ARBA00023136"/>
    </source>
</evidence>